<reference evidence="3" key="1">
    <citation type="journal article" date="2019" name="Int. J. Syst. Evol. Microbiol.">
        <title>The Global Catalogue of Microorganisms (GCM) 10K type strain sequencing project: providing services to taxonomists for standard genome sequencing and annotation.</title>
        <authorList>
            <consortium name="The Broad Institute Genomics Platform"/>
            <consortium name="The Broad Institute Genome Sequencing Center for Infectious Disease"/>
            <person name="Wu L."/>
            <person name="Ma J."/>
        </authorList>
    </citation>
    <scope>NUCLEOTIDE SEQUENCE [LARGE SCALE GENOMIC DNA]</scope>
    <source>
        <strain evidence="3">JCM 14307</strain>
    </source>
</reference>
<accession>A0ABP4SW49</accession>
<dbReference type="Proteomes" id="UP001500280">
    <property type="component" value="Unassembled WGS sequence"/>
</dbReference>
<proteinExistence type="predicted"/>
<feature type="compositionally biased region" description="Polar residues" evidence="1">
    <location>
        <begin position="23"/>
        <end position="43"/>
    </location>
</feature>
<keyword evidence="3" id="KW-1185">Reference proteome</keyword>
<name>A0ABP4SW49_9ACTN</name>
<feature type="compositionally biased region" description="Polar residues" evidence="1">
    <location>
        <begin position="72"/>
        <end position="81"/>
    </location>
</feature>
<feature type="region of interest" description="Disordered" evidence="1">
    <location>
        <begin position="1"/>
        <end position="81"/>
    </location>
</feature>
<organism evidence="2 3">
    <name type="scientific">Kribbella yunnanensis</name>
    <dbReference type="NCBI Taxonomy" id="190194"/>
    <lineage>
        <taxon>Bacteria</taxon>
        <taxon>Bacillati</taxon>
        <taxon>Actinomycetota</taxon>
        <taxon>Actinomycetes</taxon>
        <taxon>Propionibacteriales</taxon>
        <taxon>Kribbellaceae</taxon>
        <taxon>Kribbella</taxon>
    </lineage>
</organism>
<evidence type="ECO:0000256" key="1">
    <source>
        <dbReference type="SAM" id="MobiDB-lite"/>
    </source>
</evidence>
<feature type="compositionally biased region" description="Polar residues" evidence="1">
    <location>
        <begin position="1"/>
        <end position="13"/>
    </location>
</feature>
<gene>
    <name evidence="2" type="ORF">GCM10009745_20820</name>
</gene>
<evidence type="ECO:0000313" key="2">
    <source>
        <dbReference type="EMBL" id="GAA1677265.1"/>
    </source>
</evidence>
<comment type="caution">
    <text evidence="2">The sequence shown here is derived from an EMBL/GenBank/DDBJ whole genome shotgun (WGS) entry which is preliminary data.</text>
</comment>
<sequence length="81" mass="8829">MTSLYRMSLARTTKQIETHHTRATATNPIRSTTQTADPATSRNPSPQAQPTTPTTASPWTQQHNARSPAGSRRSNTTPTPD</sequence>
<dbReference type="EMBL" id="BAAANF010000006">
    <property type="protein sequence ID" value="GAA1677265.1"/>
    <property type="molecule type" value="Genomic_DNA"/>
</dbReference>
<evidence type="ECO:0000313" key="3">
    <source>
        <dbReference type="Proteomes" id="UP001500280"/>
    </source>
</evidence>
<protein>
    <submittedName>
        <fullName evidence="2">Uncharacterized protein</fullName>
    </submittedName>
</protein>
<feature type="compositionally biased region" description="Low complexity" evidence="1">
    <location>
        <begin position="44"/>
        <end position="62"/>
    </location>
</feature>